<organism evidence="1 2">
    <name type="scientific">Hypnocyclicus thermotrophus</name>
    <dbReference type="NCBI Taxonomy" id="1627895"/>
    <lineage>
        <taxon>Bacteria</taxon>
        <taxon>Fusobacteriati</taxon>
        <taxon>Fusobacteriota</taxon>
        <taxon>Fusobacteriia</taxon>
        <taxon>Fusobacteriales</taxon>
        <taxon>Fusobacteriaceae</taxon>
        <taxon>Hypnocyclicus</taxon>
    </lineage>
</organism>
<keyword evidence="2" id="KW-1185">Reference proteome</keyword>
<evidence type="ECO:0000313" key="2">
    <source>
        <dbReference type="Proteomes" id="UP000294678"/>
    </source>
</evidence>
<proteinExistence type="predicted"/>
<dbReference type="AlphaFoldDB" id="A0AA46DZ78"/>
<sequence>MFKLTNEIKIVINHIPLPWIPKIELYYPDLPQFPIIYINTYVNKQRILACPVAVSYQIEENSCNAIFTVLTNVESNELTNEKIKLELSERIGYSEKISKSDVIECCNGNEQYIALFTDLWEYIQFSYGEFVPYGKFYEEIFSIIRFVAAWQPKTGRQSEMRMLYNFMSAFGEKVVMPKKWSHLEFYAIPNLYDVSNSCFLQFPKFSTLKSAMNKLFDEYFIKNININGIEFKVMEHAWKQNKDSFISNVTDPMFSRGILSEEEKLYAETLVDAFNRHAWRAAYFISAFMNIKNNYSMWTKKFFMDFYKNGNKLKGYSEKVIACFLQQGFLNPEVIPIDTWVKTFYEFPLGINTNTQFFNEFSNLGKLERIIWLSSQSNKTNMKTFFDILWCQRYGTIGNGELRGINPIACYSCQLKNSCVGVAKKRFTNVKLLNNSSNSEENLSAIFEYNPEITYICILYNGVPKKCYVRKKGIATLIDEFSGYILTAQNKLSDDLLHKGTITFEEFIFSKNKNHE</sequence>
<dbReference type="Proteomes" id="UP000294678">
    <property type="component" value="Unassembled WGS sequence"/>
</dbReference>
<evidence type="ECO:0000313" key="1">
    <source>
        <dbReference type="EMBL" id="TDT71559.1"/>
    </source>
</evidence>
<gene>
    <name evidence="1" type="ORF">EV215_0937</name>
</gene>
<name>A0AA46DZ78_9FUSO</name>
<comment type="caution">
    <text evidence="1">The sequence shown here is derived from an EMBL/GenBank/DDBJ whole genome shotgun (WGS) entry which is preliminary data.</text>
</comment>
<protein>
    <recommendedName>
        <fullName evidence="3">PcfJ-like protein</fullName>
    </recommendedName>
</protein>
<dbReference type="EMBL" id="SOBG01000003">
    <property type="protein sequence ID" value="TDT71559.1"/>
    <property type="molecule type" value="Genomic_DNA"/>
</dbReference>
<accession>A0AA46DZ78</accession>
<evidence type="ECO:0008006" key="3">
    <source>
        <dbReference type="Google" id="ProtNLM"/>
    </source>
</evidence>
<reference evidence="1 2" key="1">
    <citation type="submission" date="2019-03" db="EMBL/GenBank/DDBJ databases">
        <title>Genomic Encyclopedia of Type Strains, Phase IV (KMG-IV): sequencing the most valuable type-strain genomes for metagenomic binning, comparative biology and taxonomic classification.</title>
        <authorList>
            <person name="Goeker M."/>
        </authorList>
    </citation>
    <scope>NUCLEOTIDE SEQUENCE [LARGE SCALE GENOMIC DNA]</scope>
    <source>
        <strain evidence="1 2">DSM 100055</strain>
    </source>
</reference>
<dbReference type="RefSeq" id="WP_134112820.1">
    <property type="nucleotide sequence ID" value="NZ_SOBG01000003.1"/>
</dbReference>